<evidence type="ECO:0000313" key="5">
    <source>
        <dbReference type="EMBL" id="GAA2342782.1"/>
    </source>
</evidence>
<dbReference type="PANTHER" id="PTHR44846">
    <property type="entry name" value="MANNOSYL-D-GLYCERATE TRANSPORT/METABOLISM SYSTEM REPRESSOR MNGR-RELATED"/>
    <property type="match status" value="1"/>
</dbReference>
<dbReference type="EMBL" id="BAAARV010000022">
    <property type="protein sequence ID" value="GAA2342782.1"/>
    <property type="molecule type" value="Genomic_DNA"/>
</dbReference>
<evidence type="ECO:0000256" key="1">
    <source>
        <dbReference type="ARBA" id="ARBA00023015"/>
    </source>
</evidence>
<dbReference type="InterPro" id="IPR050679">
    <property type="entry name" value="Bact_HTH_transcr_reg"/>
</dbReference>
<dbReference type="SUPFAM" id="SSF64288">
    <property type="entry name" value="Chorismate lyase-like"/>
    <property type="match status" value="1"/>
</dbReference>
<keyword evidence="1" id="KW-0805">Transcription regulation</keyword>
<evidence type="ECO:0000256" key="3">
    <source>
        <dbReference type="ARBA" id="ARBA00023163"/>
    </source>
</evidence>
<dbReference type="InterPro" id="IPR036390">
    <property type="entry name" value="WH_DNA-bd_sf"/>
</dbReference>
<dbReference type="PANTHER" id="PTHR44846:SF1">
    <property type="entry name" value="MANNOSYL-D-GLYCERATE TRANSPORT_METABOLISM SYSTEM REPRESSOR MNGR-RELATED"/>
    <property type="match status" value="1"/>
</dbReference>
<dbReference type="InterPro" id="IPR028978">
    <property type="entry name" value="Chorismate_lyase_/UTRA_dom_sf"/>
</dbReference>
<accession>A0ABP5T3R8</accession>
<feature type="domain" description="HTH gntR-type" evidence="4">
    <location>
        <begin position="40"/>
        <end position="106"/>
    </location>
</feature>
<dbReference type="PROSITE" id="PS50949">
    <property type="entry name" value="HTH_GNTR"/>
    <property type="match status" value="1"/>
</dbReference>
<dbReference type="CDD" id="cd07377">
    <property type="entry name" value="WHTH_GntR"/>
    <property type="match status" value="1"/>
</dbReference>
<dbReference type="Proteomes" id="UP001501444">
    <property type="component" value="Unassembled WGS sequence"/>
</dbReference>
<dbReference type="SUPFAM" id="SSF46785">
    <property type="entry name" value="Winged helix' DNA-binding domain"/>
    <property type="match status" value="1"/>
</dbReference>
<keyword evidence="2" id="KW-0238">DNA-binding</keyword>
<evidence type="ECO:0000259" key="4">
    <source>
        <dbReference type="PROSITE" id="PS50949"/>
    </source>
</evidence>
<proteinExistence type="predicted"/>
<dbReference type="Pfam" id="PF00392">
    <property type="entry name" value="GntR"/>
    <property type="match status" value="1"/>
</dbReference>
<dbReference type="InterPro" id="IPR000524">
    <property type="entry name" value="Tscrpt_reg_HTH_GntR"/>
</dbReference>
<sequence>MNEAGTTAKRFVPVIIPLSSTLAEVSASTYRSGIPAHGRVPKYYAVKALILDEIARLEVGAPLPPERDLAARYNVARSTVRQAISELVIEGRLSAQQGRGTFVAQPKLIHPLSLASYTESLRALGHQPSRTVIAFEEIPADDEIAAALAIEPGAPVIRLERVLLADGEPLGLETTYLSAQRYPTLLDVFEPSASLYRCLQDELGVVFAEATERIETALASPREALLLQTNPALPMLLMQRLSRDPSGTPIEQVRSLYRGDRIGFETHLVAER</sequence>
<reference evidence="6" key="1">
    <citation type="journal article" date="2019" name="Int. J. Syst. Evol. Microbiol.">
        <title>The Global Catalogue of Microorganisms (GCM) 10K type strain sequencing project: providing services to taxonomists for standard genome sequencing and annotation.</title>
        <authorList>
            <consortium name="The Broad Institute Genomics Platform"/>
            <consortium name="The Broad Institute Genome Sequencing Center for Infectious Disease"/>
            <person name="Wu L."/>
            <person name="Ma J."/>
        </authorList>
    </citation>
    <scope>NUCLEOTIDE SEQUENCE [LARGE SCALE GENOMIC DNA]</scope>
    <source>
        <strain evidence="6">JCM 3272</strain>
    </source>
</reference>
<organism evidence="5 6">
    <name type="scientific">Dactylosporangium salmoneum</name>
    <dbReference type="NCBI Taxonomy" id="53361"/>
    <lineage>
        <taxon>Bacteria</taxon>
        <taxon>Bacillati</taxon>
        <taxon>Actinomycetota</taxon>
        <taxon>Actinomycetes</taxon>
        <taxon>Micromonosporales</taxon>
        <taxon>Micromonosporaceae</taxon>
        <taxon>Dactylosporangium</taxon>
    </lineage>
</organism>
<keyword evidence="6" id="KW-1185">Reference proteome</keyword>
<dbReference type="SMART" id="SM00345">
    <property type="entry name" value="HTH_GNTR"/>
    <property type="match status" value="1"/>
</dbReference>
<gene>
    <name evidence="5" type="ORF">GCM10010170_027140</name>
</gene>
<keyword evidence="3" id="KW-0804">Transcription</keyword>
<dbReference type="Gene3D" id="3.40.1410.10">
    <property type="entry name" value="Chorismate lyase-like"/>
    <property type="match status" value="1"/>
</dbReference>
<dbReference type="InterPro" id="IPR036388">
    <property type="entry name" value="WH-like_DNA-bd_sf"/>
</dbReference>
<dbReference type="InterPro" id="IPR011663">
    <property type="entry name" value="UTRA"/>
</dbReference>
<evidence type="ECO:0000313" key="6">
    <source>
        <dbReference type="Proteomes" id="UP001501444"/>
    </source>
</evidence>
<protein>
    <submittedName>
        <fullName evidence="5">GntR family transcriptional regulator</fullName>
    </submittedName>
</protein>
<dbReference type="PRINTS" id="PR00035">
    <property type="entry name" value="HTHGNTR"/>
</dbReference>
<comment type="caution">
    <text evidence="5">The sequence shown here is derived from an EMBL/GenBank/DDBJ whole genome shotgun (WGS) entry which is preliminary data.</text>
</comment>
<dbReference type="Pfam" id="PF07702">
    <property type="entry name" value="UTRA"/>
    <property type="match status" value="1"/>
</dbReference>
<name>A0ABP5T3R8_9ACTN</name>
<dbReference type="Gene3D" id="1.10.10.10">
    <property type="entry name" value="Winged helix-like DNA-binding domain superfamily/Winged helix DNA-binding domain"/>
    <property type="match status" value="1"/>
</dbReference>
<dbReference type="SMART" id="SM00866">
    <property type="entry name" value="UTRA"/>
    <property type="match status" value="1"/>
</dbReference>
<evidence type="ECO:0000256" key="2">
    <source>
        <dbReference type="ARBA" id="ARBA00023125"/>
    </source>
</evidence>